<feature type="domain" description="N-acetyltransferase" evidence="4">
    <location>
        <begin position="11"/>
        <end position="171"/>
    </location>
</feature>
<evidence type="ECO:0000256" key="2">
    <source>
        <dbReference type="ARBA" id="ARBA00023315"/>
    </source>
</evidence>
<dbReference type="eggNOG" id="COG1670">
    <property type="taxonomic scope" value="Bacteria"/>
</dbReference>
<dbReference type="Pfam" id="PF13302">
    <property type="entry name" value="Acetyltransf_3"/>
    <property type="match status" value="1"/>
</dbReference>
<keyword evidence="2" id="KW-0012">Acyltransferase</keyword>
<dbReference type="PANTHER" id="PTHR43792:SF8">
    <property type="entry name" value="[RIBOSOMAL PROTEIN US5]-ALANINE N-ACETYLTRANSFERASE"/>
    <property type="match status" value="1"/>
</dbReference>
<sequence>MNQPSLYTPRLILRPYQPADASEVQRLAGAAAVAETTLNIPHPYADGMAEAWIATHRAAWEAGTAVTFAITTVDDALRGTVSLQLTRSHGRGELGYWIGQPYWGRGLATEAVTALLRFAFEDLHLNRLQASYLPRNPASGRVLAKVGMLREGLHRERFRKGDTFEDVVECAILQREWRAGRDLTRDGAT</sequence>
<dbReference type="AlphaFoldDB" id="A0A143BFW2"/>
<dbReference type="InterPro" id="IPR051531">
    <property type="entry name" value="N-acetyltransferase"/>
</dbReference>
<dbReference type="STRING" id="1379270.GEMMAAP_01725"/>
<gene>
    <name evidence="5" type="ORF">GEMMAAP_01725</name>
</gene>
<comment type="similarity">
    <text evidence="3">Belongs to the acetyltransferase family. RimJ subfamily.</text>
</comment>
<reference evidence="5 6" key="2">
    <citation type="journal article" date="2016" name="Environ. Microbiol. Rep.">
        <title>Metagenomic evidence for the presence of phototrophic Gemmatimonadetes bacteria in diverse environments.</title>
        <authorList>
            <person name="Zeng Y."/>
            <person name="Baumbach J."/>
            <person name="Barbosa E.G."/>
            <person name="Azevedo V."/>
            <person name="Zhang C."/>
            <person name="Koblizek M."/>
        </authorList>
    </citation>
    <scope>NUCLEOTIDE SEQUENCE [LARGE SCALE GENOMIC DNA]</scope>
    <source>
        <strain evidence="5 6">AP64</strain>
    </source>
</reference>
<proteinExistence type="inferred from homology"/>
<evidence type="ECO:0000313" key="5">
    <source>
        <dbReference type="EMBL" id="AMW03907.1"/>
    </source>
</evidence>
<dbReference type="SUPFAM" id="SSF55729">
    <property type="entry name" value="Acyl-CoA N-acyltransferases (Nat)"/>
    <property type="match status" value="1"/>
</dbReference>
<dbReference type="InterPro" id="IPR000182">
    <property type="entry name" value="GNAT_dom"/>
</dbReference>
<protein>
    <recommendedName>
        <fullName evidence="4">N-acetyltransferase domain-containing protein</fullName>
    </recommendedName>
</protein>
<accession>A0A143BFW2</accession>
<keyword evidence="6" id="KW-1185">Reference proteome</keyword>
<dbReference type="EMBL" id="CP011454">
    <property type="protein sequence ID" value="AMW03907.1"/>
    <property type="molecule type" value="Genomic_DNA"/>
</dbReference>
<reference evidence="5 6" key="1">
    <citation type="journal article" date="2014" name="Proc. Natl. Acad. Sci. U.S.A.">
        <title>Functional type 2 photosynthetic reaction centers found in the rare bacterial phylum Gemmatimonadetes.</title>
        <authorList>
            <person name="Zeng Y."/>
            <person name="Feng F."/>
            <person name="Medova H."/>
            <person name="Dean J."/>
            <person name="Koblizek M."/>
        </authorList>
    </citation>
    <scope>NUCLEOTIDE SEQUENCE [LARGE SCALE GENOMIC DNA]</scope>
    <source>
        <strain evidence="5 6">AP64</strain>
    </source>
</reference>
<dbReference type="InterPro" id="IPR016181">
    <property type="entry name" value="Acyl_CoA_acyltransferase"/>
</dbReference>
<keyword evidence="1" id="KW-0808">Transferase</keyword>
<dbReference type="Gene3D" id="3.40.630.30">
    <property type="match status" value="1"/>
</dbReference>
<evidence type="ECO:0000259" key="4">
    <source>
        <dbReference type="PROSITE" id="PS51186"/>
    </source>
</evidence>
<dbReference type="RefSeq" id="WP_043580148.1">
    <property type="nucleotide sequence ID" value="NZ_CP011454.1"/>
</dbReference>
<dbReference type="Proteomes" id="UP000076404">
    <property type="component" value="Chromosome"/>
</dbReference>
<organism evidence="5 6">
    <name type="scientific">Gemmatimonas phototrophica</name>
    <dbReference type="NCBI Taxonomy" id="1379270"/>
    <lineage>
        <taxon>Bacteria</taxon>
        <taxon>Pseudomonadati</taxon>
        <taxon>Gemmatimonadota</taxon>
        <taxon>Gemmatimonadia</taxon>
        <taxon>Gemmatimonadales</taxon>
        <taxon>Gemmatimonadaceae</taxon>
        <taxon>Gemmatimonas</taxon>
    </lineage>
</organism>
<dbReference type="PROSITE" id="PS51186">
    <property type="entry name" value="GNAT"/>
    <property type="match status" value="1"/>
</dbReference>
<dbReference type="GO" id="GO:0016747">
    <property type="term" value="F:acyltransferase activity, transferring groups other than amino-acyl groups"/>
    <property type="evidence" value="ECO:0007669"/>
    <property type="project" value="InterPro"/>
</dbReference>
<dbReference type="PANTHER" id="PTHR43792">
    <property type="entry name" value="GNAT FAMILY, PUTATIVE (AFU_ORTHOLOGUE AFUA_3G00765)-RELATED-RELATED"/>
    <property type="match status" value="1"/>
</dbReference>
<dbReference type="KEGG" id="gph:GEMMAAP_01725"/>
<evidence type="ECO:0000313" key="6">
    <source>
        <dbReference type="Proteomes" id="UP000076404"/>
    </source>
</evidence>
<evidence type="ECO:0000256" key="3">
    <source>
        <dbReference type="ARBA" id="ARBA00038502"/>
    </source>
</evidence>
<name>A0A143BFW2_9BACT</name>
<dbReference type="OrthoDB" id="509947at2"/>
<evidence type="ECO:0000256" key="1">
    <source>
        <dbReference type="ARBA" id="ARBA00022679"/>
    </source>
</evidence>